<dbReference type="OMA" id="GICTREP"/>
<organism evidence="4 5">
    <name type="scientific">Lepisosteus oculatus</name>
    <name type="common">Spotted gar</name>
    <dbReference type="NCBI Taxonomy" id="7918"/>
    <lineage>
        <taxon>Eukaryota</taxon>
        <taxon>Metazoa</taxon>
        <taxon>Chordata</taxon>
        <taxon>Craniata</taxon>
        <taxon>Vertebrata</taxon>
        <taxon>Euteleostomi</taxon>
        <taxon>Actinopterygii</taxon>
        <taxon>Neopterygii</taxon>
        <taxon>Holostei</taxon>
        <taxon>Semionotiformes</taxon>
        <taxon>Lepisosteidae</taxon>
        <taxon>Lepisosteus</taxon>
    </lineage>
</organism>
<keyword evidence="2" id="KW-0342">GTP-binding</keyword>
<accession>W5MHC8</accession>
<dbReference type="GO" id="GO:0005737">
    <property type="term" value="C:cytoplasm"/>
    <property type="evidence" value="ECO:0000318"/>
    <property type="project" value="GO_Central"/>
</dbReference>
<dbReference type="GO" id="GO:0003924">
    <property type="term" value="F:GTPase activity"/>
    <property type="evidence" value="ECO:0000318"/>
    <property type="project" value="GO_Central"/>
</dbReference>
<evidence type="ECO:0000259" key="3">
    <source>
        <dbReference type="SMART" id="SM00053"/>
    </source>
</evidence>
<dbReference type="GO" id="GO:0008017">
    <property type="term" value="F:microtubule binding"/>
    <property type="evidence" value="ECO:0000318"/>
    <property type="project" value="GO_Central"/>
</dbReference>
<evidence type="ECO:0000313" key="4">
    <source>
        <dbReference type="Ensembl" id="ENSLOCP00000007787.1"/>
    </source>
</evidence>
<dbReference type="Gene3D" id="3.40.50.300">
    <property type="entry name" value="P-loop containing nucleotide triphosphate hydrolases"/>
    <property type="match status" value="2"/>
</dbReference>
<dbReference type="GO" id="GO:0005874">
    <property type="term" value="C:microtubule"/>
    <property type="evidence" value="ECO:0000318"/>
    <property type="project" value="GO_Central"/>
</dbReference>
<feature type="domain" description="Dynamin GTPase" evidence="3">
    <location>
        <begin position="9"/>
        <end position="237"/>
    </location>
</feature>
<dbReference type="Ensembl" id="ENSLOCT00000007796.1">
    <property type="protein sequence ID" value="ENSLOCP00000007787.1"/>
    <property type="gene ID" value="ENSLOCG00000006439.1"/>
</dbReference>
<dbReference type="SUPFAM" id="SSF52540">
    <property type="entry name" value="P-loop containing nucleoside triphosphate hydrolases"/>
    <property type="match status" value="1"/>
</dbReference>
<proteinExistence type="predicted"/>
<dbReference type="InterPro" id="IPR000375">
    <property type="entry name" value="Dynamin_stalk"/>
</dbReference>
<sequence length="509" mass="59095">EKAFHNILDERVRPIDLIESLRICGIEKDVAQPAIAVIGDQSAGKSSVLEALSGVALPKVVSGVHLELKLRKIEKKSDWRVKIKYKDTSYEIDNPSEVAKYIEKGRQDFFQNFSKHTIMFVILFQQSLITIITRTEHLSESRCILYDHNTIYSPLRNLVSNHVIESIYFLSFSCNLCCGTLLFTAIKNSYDDLAGRGLDIHDDLILIDKGTEKNIMDIVQNRVIPLSKGYMIEIIDKISLEEATREERDFFENHKHFQSLLDEGRTTAKCLTDKLSLELVDHIKYVYSGSDLSEHLEKERVQMHSLKRKLQKYNRYCICKSINIIVKPYNCMACFTLSPPEPHLLHRGEALYTVEKPSLFTFLRQEFEDWKENLDARKDSHEKSLDEAVKSYDSDFRGWELPGFIDYSVFEKLICNQIKELESPAEEKMENIKDMVKDRFTDVASDCLQQYPTLILLARDVSKQESQKQRFKKPVKETVGINYCKIQHMMYTQDEIFLSIRENNAVEED</sequence>
<reference evidence="5" key="1">
    <citation type="submission" date="2011-12" db="EMBL/GenBank/DDBJ databases">
        <title>The Draft Genome of Lepisosteus oculatus.</title>
        <authorList>
            <consortium name="The Broad Institute Genome Assembly &amp; Analysis Group"/>
            <consortium name="Computational R&amp;D Group"/>
            <consortium name="and Sequencing Platform"/>
            <person name="Di Palma F."/>
            <person name="Alfoldi J."/>
            <person name="Johnson J."/>
            <person name="Berlin A."/>
            <person name="Gnerre S."/>
            <person name="Jaffe D."/>
            <person name="MacCallum I."/>
            <person name="Young S."/>
            <person name="Walker B.J."/>
            <person name="Lander E.S."/>
            <person name="Lindblad-Toh K."/>
        </authorList>
    </citation>
    <scope>NUCLEOTIDE SEQUENCE [LARGE SCALE GENOMIC DNA]</scope>
</reference>
<dbReference type="AlphaFoldDB" id="W5MHC8"/>
<dbReference type="Pfam" id="PF01031">
    <property type="entry name" value="Dynamin_M"/>
    <property type="match status" value="1"/>
</dbReference>
<dbReference type="GO" id="GO:0045202">
    <property type="term" value="C:synapse"/>
    <property type="evidence" value="ECO:0000318"/>
    <property type="project" value="GO_Central"/>
</dbReference>
<protein>
    <recommendedName>
        <fullName evidence="3">Dynamin GTPase domain-containing protein</fullName>
    </recommendedName>
</protein>
<dbReference type="EMBL" id="AHAT01020369">
    <property type="status" value="NOT_ANNOTATED_CDS"/>
    <property type="molecule type" value="Genomic_DNA"/>
</dbReference>
<dbReference type="InterPro" id="IPR027417">
    <property type="entry name" value="P-loop_NTPase"/>
</dbReference>
<dbReference type="PRINTS" id="PR00195">
    <property type="entry name" value="DYNAMIN"/>
</dbReference>
<dbReference type="GeneTree" id="ENSGT00940000164201"/>
<dbReference type="PANTHER" id="PTHR11566:SF225">
    <property type="entry name" value="INTERFERON-INDUCED GTP-BINDING PROTEIN MX-RELATED"/>
    <property type="match status" value="1"/>
</dbReference>
<dbReference type="EMBL" id="AHAT01020370">
    <property type="status" value="NOT_ANNOTATED_CDS"/>
    <property type="molecule type" value="Genomic_DNA"/>
</dbReference>
<dbReference type="GO" id="GO:0005886">
    <property type="term" value="C:plasma membrane"/>
    <property type="evidence" value="ECO:0000318"/>
    <property type="project" value="GO_Central"/>
</dbReference>
<dbReference type="GO" id="GO:0016185">
    <property type="term" value="P:synaptic vesicle budding from presynaptic endocytic zone membrane"/>
    <property type="evidence" value="ECO:0000318"/>
    <property type="project" value="GO_Central"/>
</dbReference>
<evidence type="ECO:0000256" key="1">
    <source>
        <dbReference type="ARBA" id="ARBA00022741"/>
    </source>
</evidence>
<dbReference type="STRING" id="7918.ENSLOCP00000007787"/>
<dbReference type="InParanoid" id="W5MHC8"/>
<dbReference type="SMART" id="SM00053">
    <property type="entry name" value="DYNc"/>
    <property type="match status" value="1"/>
</dbReference>
<keyword evidence="1" id="KW-0547">Nucleotide-binding</keyword>
<dbReference type="PANTHER" id="PTHR11566">
    <property type="entry name" value="DYNAMIN"/>
    <property type="match status" value="1"/>
</dbReference>
<evidence type="ECO:0000313" key="5">
    <source>
        <dbReference type="Proteomes" id="UP000018468"/>
    </source>
</evidence>
<dbReference type="GO" id="GO:0005525">
    <property type="term" value="F:GTP binding"/>
    <property type="evidence" value="ECO:0007669"/>
    <property type="project" value="UniProtKB-KW"/>
</dbReference>
<dbReference type="Proteomes" id="UP000018468">
    <property type="component" value="Linkage group LG17"/>
</dbReference>
<dbReference type="Gene3D" id="1.20.120.1240">
    <property type="entry name" value="Dynamin, middle domain"/>
    <property type="match status" value="1"/>
</dbReference>
<dbReference type="InterPro" id="IPR001401">
    <property type="entry name" value="Dynamin_GTPase"/>
</dbReference>
<evidence type="ECO:0000256" key="2">
    <source>
        <dbReference type="ARBA" id="ARBA00023134"/>
    </source>
</evidence>
<reference evidence="4" key="3">
    <citation type="submission" date="2025-09" db="UniProtKB">
        <authorList>
            <consortium name="Ensembl"/>
        </authorList>
    </citation>
    <scope>IDENTIFICATION</scope>
</reference>
<dbReference type="Pfam" id="PF00350">
    <property type="entry name" value="Dynamin_N"/>
    <property type="match status" value="1"/>
</dbReference>
<dbReference type="InterPro" id="IPR045063">
    <property type="entry name" value="Dynamin_N"/>
</dbReference>
<dbReference type="HOGENOM" id="CLU_008964_8_0_1"/>
<keyword evidence="5" id="KW-1185">Reference proteome</keyword>
<reference evidence="4" key="2">
    <citation type="submission" date="2025-08" db="UniProtKB">
        <authorList>
            <consortium name="Ensembl"/>
        </authorList>
    </citation>
    <scope>IDENTIFICATION</scope>
</reference>
<name>W5MHC8_LEPOC</name>
<dbReference type="GO" id="GO:0098793">
    <property type="term" value="C:presynapse"/>
    <property type="evidence" value="ECO:0007669"/>
    <property type="project" value="GOC"/>
</dbReference>
<dbReference type="GO" id="GO:0051607">
    <property type="term" value="P:defense response to virus"/>
    <property type="evidence" value="ECO:0000318"/>
    <property type="project" value="GO_Central"/>
</dbReference>
<dbReference type="InterPro" id="IPR022812">
    <property type="entry name" value="Dynamin"/>
</dbReference>
<dbReference type="eggNOG" id="KOG0446">
    <property type="taxonomic scope" value="Eukaryota"/>
</dbReference>
<dbReference type="GO" id="GO:0005634">
    <property type="term" value="C:nucleus"/>
    <property type="evidence" value="ECO:0000318"/>
    <property type="project" value="GO_Central"/>
</dbReference>